<protein>
    <recommendedName>
        <fullName evidence="1">Immunity MXAN-0049 protein domain-containing protein</fullName>
    </recommendedName>
</protein>
<dbReference type="Pfam" id="PF07791">
    <property type="entry name" value="Imm11"/>
    <property type="match status" value="1"/>
</dbReference>
<dbReference type="EMBL" id="JAXIVS010000004">
    <property type="protein sequence ID" value="MDY7227185.1"/>
    <property type="molecule type" value="Genomic_DNA"/>
</dbReference>
<dbReference type="Proteomes" id="UP001291309">
    <property type="component" value="Unassembled WGS sequence"/>
</dbReference>
<dbReference type="RefSeq" id="WP_321545915.1">
    <property type="nucleotide sequence ID" value="NZ_JAXIVS010000004.1"/>
</dbReference>
<evidence type="ECO:0000313" key="2">
    <source>
        <dbReference type="EMBL" id="MDY7227185.1"/>
    </source>
</evidence>
<accession>A0ABU5H528</accession>
<evidence type="ECO:0000313" key="3">
    <source>
        <dbReference type="Proteomes" id="UP001291309"/>
    </source>
</evidence>
<comment type="caution">
    <text evidence="2">The sequence shown here is derived from an EMBL/GenBank/DDBJ whole genome shotgun (WGS) entry which is preliminary data.</text>
</comment>
<feature type="domain" description="Immunity MXAN-0049 protein" evidence="1">
    <location>
        <begin position="55"/>
        <end position="187"/>
    </location>
</feature>
<reference evidence="2 3" key="1">
    <citation type="submission" date="2023-12" db="EMBL/GenBank/DDBJ databases">
        <title>the genome sequence of Hyalangium sp. s54d21.</title>
        <authorList>
            <person name="Zhang X."/>
        </authorList>
    </citation>
    <scope>NUCLEOTIDE SEQUENCE [LARGE SCALE GENOMIC DNA]</scope>
    <source>
        <strain evidence="3">s54d21</strain>
    </source>
</reference>
<dbReference type="InterPro" id="IPR012433">
    <property type="entry name" value="Imm11"/>
</dbReference>
<gene>
    <name evidence="2" type="ORF">SYV04_12315</name>
</gene>
<organism evidence="2 3">
    <name type="scientific">Hyalangium rubrum</name>
    <dbReference type="NCBI Taxonomy" id="3103134"/>
    <lineage>
        <taxon>Bacteria</taxon>
        <taxon>Pseudomonadati</taxon>
        <taxon>Myxococcota</taxon>
        <taxon>Myxococcia</taxon>
        <taxon>Myxococcales</taxon>
        <taxon>Cystobacterineae</taxon>
        <taxon>Archangiaceae</taxon>
        <taxon>Hyalangium</taxon>
    </lineage>
</organism>
<keyword evidence="3" id="KW-1185">Reference proteome</keyword>
<evidence type="ECO:0000259" key="1">
    <source>
        <dbReference type="Pfam" id="PF07791"/>
    </source>
</evidence>
<proteinExistence type="predicted"/>
<sequence length="187" mass="21027">MRRRFFELHDDVEAPGRWHLATPVDSHGRKLDDWQFTNGRPSRITGRLKVPIEVEGRPLDFSEAGLGVAILHVRAATLFAELAPDDVQLLPVDIEGQSDQYQLLVATRLIRCIDEAASKVRLWTPEHGVPEMVGQYLGLDHLRIDAARVGTAKVFRPEGWDVALIVSEDLKEALERQGTTGTRFQEV</sequence>
<name>A0ABU5H528_9BACT</name>